<feature type="non-terminal residue" evidence="1">
    <location>
        <position position="65"/>
    </location>
</feature>
<accession>A0A392TXV2</accession>
<reference evidence="1 2" key="1">
    <citation type="journal article" date="2018" name="Front. Plant Sci.">
        <title>Red Clover (Trifolium pratense) and Zigzag Clover (T. medium) - A Picture of Genomic Similarities and Differences.</title>
        <authorList>
            <person name="Dluhosova J."/>
            <person name="Istvanek J."/>
            <person name="Nedelnik J."/>
            <person name="Repkova J."/>
        </authorList>
    </citation>
    <scope>NUCLEOTIDE SEQUENCE [LARGE SCALE GENOMIC DNA]</scope>
    <source>
        <strain evidence="2">cv. 10/8</strain>
        <tissue evidence="1">Leaf</tissue>
    </source>
</reference>
<dbReference type="Proteomes" id="UP000265520">
    <property type="component" value="Unassembled WGS sequence"/>
</dbReference>
<comment type="caution">
    <text evidence="1">The sequence shown here is derived from an EMBL/GenBank/DDBJ whole genome shotgun (WGS) entry which is preliminary data.</text>
</comment>
<name>A0A392TXV2_9FABA</name>
<evidence type="ECO:0000313" key="2">
    <source>
        <dbReference type="Proteomes" id="UP000265520"/>
    </source>
</evidence>
<sequence length="65" mass="7431">MSPTCYDEDSERECDDKTAKRVMAFMGKYDSDSESSDEDVSDGDIAETYKLLYTKWVEACNVVEK</sequence>
<dbReference type="EMBL" id="LXQA010673255">
    <property type="protein sequence ID" value="MCI65307.1"/>
    <property type="molecule type" value="Genomic_DNA"/>
</dbReference>
<protein>
    <submittedName>
        <fullName evidence="1">Uncharacterized protein</fullName>
    </submittedName>
</protein>
<organism evidence="1 2">
    <name type="scientific">Trifolium medium</name>
    <dbReference type="NCBI Taxonomy" id="97028"/>
    <lineage>
        <taxon>Eukaryota</taxon>
        <taxon>Viridiplantae</taxon>
        <taxon>Streptophyta</taxon>
        <taxon>Embryophyta</taxon>
        <taxon>Tracheophyta</taxon>
        <taxon>Spermatophyta</taxon>
        <taxon>Magnoliopsida</taxon>
        <taxon>eudicotyledons</taxon>
        <taxon>Gunneridae</taxon>
        <taxon>Pentapetalae</taxon>
        <taxon>rosids</taxon>
        <taxon>fabids</taxon>
        <taxon>Fabales</taxon>
        <taxon>Fabaceae</taxon>
        <taxon>Papilionoideae</taxon>
        <taxon>50 kb inversion clade</taxon>
        <taxon>NPAAA clade</taxon>
        <taxon>Hologalegina</taxon>
        <taxon>IRL clade</taxon>
        <taxon>Trifolieae</taxon>
        <taxon>Trifolium</taxon>
    </lineage>
</organism>
<evidence type="ECO:0000313" key="1">
    <source>
        <dbReference type="EMBL" id="MCI65307.1"/>
    </source>
</evidence>
<proteinExistence type="predicted"/>
<keyword evidence="2" id="KW-1185">Reference proteome</keyword>
<dbReference type="AlphaFoldDB" id="A0A392TXV2"/>